<name>A0AAW2EFG2_9HYME</name>
<comment type="caution">
    <text evidence="2">The sequence shown here is derived from an EMBL/GenBank/DDBJ whole genome shotgun (WGS) entry which is preliminary data.</text>
</comment>
<dbReference type="EMBL" id="JADYXP020000022">
    <property type="protein sequence ID" value="KAL0102441.1"/>
    <property type="molecule type" value="Genomic_DNA"/>
</dbReference>
<dbReference type="Proteomes" id="UP001430953">
    <property type="component" value="Unassembled WGS sequence"/>
</dbReference>
<evidence type="ECO:0000313" key="3">
    <source>
        <dbReference type="Proteomes" id="UP001430953"/>
    </source>
</evidence>
<evidence type="ECO:0000313" key="2">
    <source>
        <dbReference type="EMBL" id="KAL0102441.1"/>
    </source>
</evidence>
<keyword evidence="1" id="KW-0175">Coiled coil</keyword>
<organism evidence="2 3">
    <name type="scientific">Cardiocondyla obscurior</name>
    <dbReference type="NCBI Taxonomy" id="286306"/>
    <lineage>
        <taxon>Eukaryota</taxon>
        <taxon>Metazoa</taxon>
        <taxon>Ecdysozoa</taxon>
        <taxon>Arthropoda</taxon>
        <taxon>Hexapoda</taxon>
        <taxon>Insecta</taxon>
        <taxon>Pterygota</taxon>
        <taxon>Neoptera</taxon>
        <taxon>Endopterygota</taxon>
        <taxon>Hymenoptera</taxon>
        <taxon>Apocrita</taxon>
        <taxon>Aculeata</taxon>
        <taxon>Formicoidea</taxon>
        <taxon>Formicidae</taxon>
        <taxon>Myrmicinae</taxon>
        <taxon>Cardiocondyla</taxon>
    </lineage>
</organism>
<proteinExistence type="predicted"/>
<accession>A0AAW2EFG2</accession>
<feature type="coiled-coil region" evidence="1">
    <location>
        <begin position="53"/>
        <end position="152"/>
    </location>
</feature>
<evidence type="ECO:0000256" key="1">
    <source>
        <dbReference type="SAM" id="Coils"/>
    </source>
</evidence>
<reference evidence="2 3" key="1">
    <citation type="submission" date="2023-03" db="EMBL/GenBank/DDBJ databases">
        <title>High recombination rates correlate with genetic variation in Cardiocondyla obscurior ants.</title>
        <authorList>
            <person name="Errbii M."/>
        </authorList>
    </citation>
    <scope>NUCLEOTIDE SEQUENCE [LARGE SCALE GENOMIC DNA]</scope>
    <source>
        <strain evidence="2">Alpha-2009</strain>
        <tissue evidence="2">Whole body</tissue>
    </source>
</reference>
<gene>
    <name evidence="2" type="ORF">PUN28_018010</name>
</gene>
<keyword evidence="3" id="KW-1185">Reference proteome</keyword>
<sequence>MRGNVSVTYVKAQDISPSTKAQDISPSIKAVTLKQNAGDNNAACIYYRLEVEVQERNRVVTNQENQINALNNQVTSLKEVVSITHDLLQIRNMGMKQLEAEVNNMEKKISEERDQHNMIISKMDLSLFQSLREKYSEKVSLLSKEKEALETATSVPE</sequence>
<dbReference type="AlphaFoldDB" id="A0AAW2EFG2"/>
<protein>
    <submittedName>
        <fullName evidence="2">Uncharacterized protein</fullName>
    </submittedName>
</protein>